<proteinExistence type="predicted"/>
<dbReference type="PANTHER" id="PTHR43591:SF24">
    <property type="entry name" value="2-METHOXY-6-POLYPRENYL-1,4-BENZOQUINOL METHYLASE, MITOCHONDRIAL"/>
    <property type="match status" value="1"/>
</dbReference>
<keyword evidence="3" id="KW-1185">Reference proteome</keyword>
<keyword evidence="2" id="KW-0808">Transferase</keyword>
<dbReference type="EMBL" id="FOXI01000001">
    <property type="protein sequence ID" value="SFP09441.1"/>
    <property type="molecule type" value="Genomic_DNA"/>
</dbReference>
<dbReference type="InterPro" id="IPR029063">
    <property type="entry name" value="SAM-dependent_MTases_sf"/>
</dbReference>
<evidence type="ECO:0000313" key="3">
    <source>
        <dbReference type="Proteomes" id="UP000183769"/>
    </source>
</evidence>
<dbReference type="PANTHER" id="PTHR43591">
    <property type="entry name" value="METHYLTRANSFERASE"/>
    <property type="match status" value="1"/>
</dbReference>
<dbReference type="SUPFAM" id="SSF53335">
    <property type="entry name" value="S-adenosyl-L-methionine-dependent methyltransferases"/>
    <property type="match status" value="1"/>
</dbReference>
<dbReference type="RefSeq" id="WP_074874865.1">
    <property type="nucleotide sequence ID" value="NZ_FOXI01000001.1"/>
</dbReference>
<dbReference type="GO" id="GO:0032259">
    <property type="term" value="P:methylation"/>
    <property type="evidence" value="ECO:0007669"/>
    <property type="project" value="UniProtKB-KW"/>
</dbReference>
<dbReference type="Gene3D" id="3.40.50.150">
    <property type="entry name" value="Vaccinia Virus protein VP39"/>
    <property type="match status" value="1"/>
</dbReference>
<organism evidence="2 3">
    <name type="scientific">Halolamina pelagica</name>
    <dbReference type="NCBI Taxonomy" id="699431"/>
    <lineage>
        <taxon>Archaea</taxon>
        <taxon>Methanobacteriati</taxon>
        <taxon>Methanobacteriota</taxon>
        <taxon>Stenosarchaea group</taxon>
        <taxon>Halobacteria</taxon>
        <taxon>Halobacteriales</taxon>
        <taxon>Haloferacaceae</taxon>
    </lineage>
</organism>
<protein>
    <submittedName>
        <fullName evidence="2">Methyltransferase domain-containing protein</fullName>
    </submittedName>
</protein>
<reference evidence="3" key="1">
    <citation type="submission" date="2016-10" db="EMBL/GenBank/DDBJ databases">
        <authorList>
            <person name="Varghese N."/>
            <person name="Submissions S."/>
        </authorList>
    </citation>
    <scope>NUCLEOTIDE SEQUENCE [LARGE SCALE GENOMIC DNA]</scope>
    <source>
        <strain evidence="3">CGMCC 1.10329</strain>
    </source>
</reference>
<dbReference type="Pfam" id="PF13649">
    <property type="entry name" value="Methyltransf_25"/>
    <property type="match status" value="1"/>
</dbReference>
<keyword evidence="2" id="KW-0489">Methyltransferase</keyword>
<dbReference type="AlphaFoldDB" id="A0A1I5MKG2"/>
<evidence type="ECO:0000313" key="2">
    <source>
        <dbReference type="EMBL" id="SFP09441.1"/>
    </source>
</evidence>
<dbReference type="GO" id="GO:0008168">
    <property type="term" value="F:methyltransferase activity"/>
    <property type="evidence" value="ECO:0007669"/>
    <property type="project" value="UniProtKB-KW"/>
</dbReference>
<dbReference type="OrthoDB" id="57427at2157"/>
<feature type="domain" description="Methyltransferase" evidence="1">
    <location>
        <begin position="89"/>
        <end position="191"/>
    </location>
</feature>
<gene>
    <name evidence="2" type="ORF">SAMN05216277_101289</name>
</gene>
<name>A0A1I5MKG2_9EURY</name>
<sequence length="248" mass="26413">MASYFGVYHWRRRFRRLFGALALVVAGLLAWRRGGRLARLVGLALAAAGAKRGYGPLDRVLSPPPWQPDRWKYRAPREAMPYADAERALDVGCGTGRSLVGLAPAVPADCRLTGLDVFDDRVILGNGPGLARRNAAEAGLGVDVVAGDAARLPVADDTHDVVTACRVLHDLPKETAESALTEARRVLGPEGTLGVLELPVPHDPDADPLAYWQSLVEDAGFAVEEAREVDGGSYFLLVATPEGAVDSG</sequence>
<dbReference type="InterPro" id="IPR041698">
    <property type="entry name" value="Methyltransf_25"/>
</dbReference>
<dbReference type="Proteomes" id="UP000183769">
    <property type="component" value="Unassembled WGS sequence"/>
</dbReference>
<accession>A0A1I5MKG2</accession>
<dbReference type="CDD" id="cd02440">
    <property type="entry name" value="AdoMet_MTases"/>
    <property type="match status" value="1"/>
</dbReference>
<evidence type="ECO:0000259" key="1">
    <source>
        <dbReference type="Pfam" id="PF13649"/>
    </source>
</evidence>